<dbReference type="AlphaFoldDB" id="A0A2I2FP69"/>
<organism evidence="2 3">
    <name type="scientific">Aspergillus candidus</name>
    <dbReference type="NCBI Taxonomy" id="41067"/>
    <lineage>
        <taxon>Eukaryota</taxon>
        <taxon>Fungi</taxon>
        <taxon>Dikarya</taxon>
        <taxon>Ascomycota</taxon>
        <taxon>Pezizomycotina</taxon>
        <taxon>Eurotiomycetes</taxon>
        <taxon>Eurotiomycetidae</taxon>
        <taxon>Eurotiales</taxon>
        <taxon>Aspergillaceae</taxon>
        <taxon>Aspergillus</taxon>
        <taxon>Aspergillus subgen. Circumdati</taxon>
    </lineage>
</organism>
<gene>
    <name evidence="2" type="ORF">BDW47DRAFT_97114</name>
</gene>
<name>A0A2I2FP69_ASPCN</name>
<feature type="transmembrane region" description="Helical" evidence="1">
    <location>
        <begin position="36"/>
        <end position="54"/>
    </location>
</feature>
<keyword evidence="1" id="KW-1133">Transmembrane helix</keyword>
<accession>A0A2I2FP69</accession>
<dbReference type="Proteomes" id="UP000234585">
    <property type="component" value="Unassembled WGS sequence"/>
</dbReference>
<dbReference type="EMBL" id="KZ559117">
    <property type="protein sequence ID" value="PLB42426.1"/>
    <property type="molecule type" value="Genomic_DNA"/>
</dbReference>
<keyword evidence="1" id="KW-0812">Transmembrane</keyword>
<keyword evidence="3" id="KW-1185">Reference proteome</keyword>
<reference evidence="2 3" key="1">
    <citation type="submission" date="2017-12" db="EMBL/GenBank/DDBJ databases">
        <authorList>
            <consortium name="DOE Joint Genome Institute"/>
            <person name="Haridas S."/>
            <person name="Kjaerbolling I."/>
            <person name="Vesth T.C."/>
            <person name="Frisvad J.C."/>
            <person name="Nybo J.L."/>
            <person name="Theobald S."/>
            <person name="Kuo A."/>
            <person name="Bowyer P."/>
            <person name="Matsuda Y."/>
            <person name="Mondo S."/>
            <person name="Lyhne E.K."/>
            <person name="Kogle M.E."/>
            <person name="Clum A."/>
            <person name="Lipzen A."/>
            <person name="Salamov A."/>
            <person name="Ngan C.Y."/>
            <person name="Daum C."/>
            <person name="Chiniquy J."/>
            <person name="Barry K."/>
            <person name="LaButti K."/>
            <person name="Simmons B.A."/>
            <person name="Magnuson J.K."/>
            <person name="Mortensen U.H."/>
            <person name="Larsen T.O."/>
            <person name="Grigoriev I.V."/>
            <person name="Baker S.E."/>
            <person name="Andersen M.R."/>
            <person name="Nordberg H.P."/>
            <person name="Cantor M.N."/>
            <person name="Hua S.X."/>
        </authorList>
    </citation>
    <scope>NUCLEOTIDE SEQUENCE [LARGE SCALE GENOMIC DNA]</scope>
    <source>
        <strain evidence="2 3">CBS 102.13</strain>
    </source>
</reference>
<evidence type="ECO:0000313" key="2">
    <source>
        <dbReference type="EMBL" id="PLB42426.1"/>
    </source>
</evidence>
<evidence type="ECO:0000313" key="3">
    <source>
        <dbReference type="Proteomes" id="UP000234585"/>
    </source>
</evidence>
<proteinExistence type="predicted"/>
<dbReference type="RefSeq" id="XP_024676438.1">
    <property type="nucleotide sequence ID" value="XM_024820356.1"/>
</dbReference>
<keyword evidence="1" id="KW-0472">Membrane</keyword>
<sequence>MRGEEGALRWTVRFEKIFLVSFSSGLLGSWGVFLDWVSLGLLILGCIWGVSWIWI</sequence>
<evidence type="ECO:0000256" key="1">
    <source>
        <dbReference type="SAM" id="Phobius"/>
    </source>
</evidence>
<dbReference type="GeneID" id="36527516"/>
<protein>
    <submittedName>
        <fullName evidence="2">Uncharacterized protein</fullName>
    </submittedName>
</protein>